<feature type="transmembrane region" description="Helical" evidence="9">
    <location>
        <begin position="251"/>
        <end position="273"/>
    </location>
</feature>
<evidence type="ECO:0000256" key="7">
    <source>
        <dbReference type="ARBA" id="ARBA00023136"/>
    </source>
</evidence>
<feature type="compositionally biased region" description="Acidic residues" evidence="8">
    <location>
        <begin position="12"/>
        <end position="27"/>
    </location>
</feature>
<keyword evidence="7 9" id="KW-0472">Membrane</keyword>
<feature type="transmembrane region" description="Helical" evidence="9">
    <location>
        <begin position="66"/>
        <end position="88"/>
    </location>
</feature>
<evidence type="ECO:0000256" key="6">
    <source>
        <dbReference type="ARBA" id="ARBA00022989"/>
    </source>
</evidence>
<evidence type="ECO:0000256" key="3">
    <source>
        <dbReference type="ARBA" id="ARBA00022448"/>
    </source>
</evidence>
<keyword evidence="12" id="KW-1185">Reference proteome</keyword>
<sequence length="461" mass="50514">MELDSIQQQIDDPLDDDSELAEEPVDGEGEKKKALGPDGLPIEEIHEEEEAKDEKNEEAPIRVRRFATILNCLNSLLGAGILGVPHAIGYCGLVPSLVLLVIMAVLSHIGTVLTMKLAARKNVDSLDLLAAAILGKWGSITICIGTMLFCISCMTSYVVIGYGTIASWFDAASISIDDKLWKRAIAVLIYFFILPFPLTLPRNIKFLSPFSVASFISVILFVIAMVVKGALKLPYPKGEAPHTKVAEFGMGLFSAISIFGLAFAMPVIILPLIKPYNPNSWKRSLISFWTAFCGLVFVTIPGVIGYYLFGDDCKDVVLDNFSSKDILIIIVRAGFFIVVTCSYPCIGQSVMAVWGALIFKDSNQGELPFTKRSVILFLTNIIPLCFAIFLPRAGPALSIGGAFGGCLVDFFFPAIMWFVLSKKRWYHWQNILCLLFALFGIVSCVIATYQAIIDAIDAFTS</sequence>
<evidence type="ECO:0000256" key="5">
    <source>
        <dbReference type="ARBA" id="ARBA00022970"/>
    </source>
</evidence>
<evidence type="ECO:0000256" key="9">
    <source>
        <dbReference type="SAM" id="Phobius"/>
    </source>
</evidence>
<dbReference type="PANTHER" id="PTHR22950">
    <property type="entry name" value="AMINO ACID TRANSPORTER"/>
    <property type="match status" value="1"/>
</dbReference>
<dbReference type="PANTHER" id="PTHR22950:SF458">
    <property type="entry name" value="SODIUM-COUPLED NEUTRAL AMINO ACID TRANSPORTER 11-RELATED"/>
    <property type="match status" value="1"/>
</dbReference>
<evidence type="ECO:0000313" key="11">
    <source>
        <dbReference type="EMBL" id="KAK8895210.1"/>
    </source>
</evidence>
<evidence type="ECO:0000259" key="10">
    <source>
        <dbReference type="Pfam" id="PF01490"/>
    </source>
</evidence>
<feature type="domain" description="Amino acid transporter transmembrane" evidence="10">
    <location>
        <begin position="68"/>
        <end position="453"/>
    </location>
</feature>
<feature type="compositionally biased region" description="Low complexity" evidence="8">
    <location>
        <begin position="1"/>
        <end position="11"/>
    </location>
</feature>
<dbReference type="Pfam" id="PF01490">
    <property type="entry name" value="Aa_trans"/>
    <property type="match status" value="1"/>
</dbReference>
<organism evidence="11 12">
    <name type="scientific">Tritrichomonas musculus</name>
    <dbReference type="NCBI Taxonomy" id="1915356"/>
    <lineage>
        <taxon>Eukaryota</taxon>
        <taxon>Metamonada</taxon>
        <taxon>Parabasalia</taxon>
        <taxon>Tritrichomonadida</taxon>
        <taxon>Tritrichomonadidae</taxon>
        <taxon>Tritrichomonas</taxon>
    </lineage>
</organism>
<feature type="transmembrane region" description="Helical" evidence="9">
    <location>
        <begin position="396"/>
        <end position="419"/>
    </location>
</feature>
<name>A0ABR2KVR6_9EUKA</name>
<accession>A0ABR2KVR6</accession>
<comment type="similarity">
    <text evidence="2">Belongs to the amino acid/polyamine transporter 2 family.</text>
</comment>
<reference evidence="11 12" key="1">
    <citation type="submission" date="2024-04" db="EMBL/GenBank/DDBJ databases">
        <title>Tritrichomonas musculus Genome.</title>
        <authorList>
            <person name="Alves-Ferreira E."/>
            <person name="Grigg M."/>
            <person name="Lorenzi H."/>
            <person name="Galac M."/>
        </authorList>
    </citation>
    <scope>NUCLEOTIDE SEQUENCE [LARGE SCALE GENOMIC DNA]</scope>
    <source>
        <strain evidence="11 12">EAF2021</strain>
    </source>
</reference>
<feature type="transmembrane region" description="Helical" evidence="9">
    <location>
        <begin position="369"/>
        <end position="390"/>
    </location>
</feature>
<keyword evidence="5" id="KW-0029">Amino-acid transport</keyword>
<comment type="caution">
    <text evidence="11">The sequence shown here is derived from an EMBL/GenBank/DDBJ whole genome shotgun (WGS) entry which is preliminary data.</text>
</comment>
<feature type="transmembrane region" description="Helical" evidence="9">
    <location>
        <begin position="180"/>
        <end position="200"/>
    </location>
</feature>
<dbReference type="Proteomes" id="UP001470230">
    <property type="component" value="Unassembled WGS sequence"/>
</dbReference>
<feature type="transmembrane region" description="Helical" evidence="9">
    <location>
        <begin position="140"/>
        <end position="160"/>
    </location>
</feature>
<feature type="transmembrane region" description="Helical" evidence="9">
    <location>
        <begin position="94"/>
        <end position="119"/>
    </location>
</feature>
<feature type="transmembrane region" description="Helical" evidence="9">
    <location>
        <begin position="285"/>
        <end position="309"/>
    </location>
</feature>
<evidence type="ECO:0000256" key="8">
    <source>
        <dbReference type="SAM" id="MobiDB-lite"/>
    </source>
</evidence>
<feature type="region of interest" description="Disordered" evidence="8">
    <location>
        <begin position="1"/>
        <end position="56"/>
    </location>
</feature>
<gene>
    <name evidence="11" type="ORF">M9Y10_023652</name>
</gene>
<evidence type="ECO:0000256" key="4">
    <source>
        <dbReference type="ARBA" id="ARBA00022692"/>
    </source>
</evidence>
<feature type="transmembrane region" description="Helical" evidence="9">
    <location>
        <begin position="329"/>
        <end position="357"/>
    </location>
</feature>
<keyword evidence="6 9" id="KW-1133">Transmembrane helix</keyword>
<feature type="transmembrane region" description="Helical" evidence="9">
    <location>
        <begin position="431"/>
        <end position="452"/>
    </location>
</feature>
<comment type="subcellular location">
    <subcellularLocation>
        <location evidence="1">Membrane</location>
        <topology evidence="1">Multi-pass membrane protein</topology>
    </subcellularLocation>
</comment>
<proteinExistence type="inferred from homology"/>
<protein>
    <recommendedName>
        <fullName evidence="10">Amino acid transporter transmembrane domain-containing protein</fullName>
    </recommendedName>
</protein>
<evidence type="ECO:0000256" key="2">
    <source>
        <dbReference type="ARBA" id="ARBA00008066"/>
    </source>
</evidence>
<keyword evidence="4 9" id="KW-0812">Transmembrane</keyword>
<evidence type="ECO:0000313" key="12">
    <source>
        <dbReference type="Proteomes" id="UP001470230"/>
    </source>
</evidence>
<feature type="transmembrane region" description="Helical" evidence="9">
    <location>
        <begin position="212"/>
        <end position="231"/>
    </location>
</feature>
<dbReference type="InterPro" id="IPR013057">
    <property type="entry name" value="AA_transpt_TM"/>
</dbReference>
<evidence type="ECO:0000256" key="1">
    <source>
        <dbReference type="ARBA" id="ARBA00004141"/>
    </source>
</evidence>
<keyword evidence="3" id="KW-0813">Transport</keyword>
<dbReference type="EMBL" id="JAPFFF010000003">
    <property type="protein sequence ID" value="KAK8895210.1"/>
    <property type="molecule type" value="Genomic_DNA"/>
</dbReference>